<dbReference type="HAMAP" id="MF_00974">
    <property type="entry name" value="DNA_primase_DnaG"/>
    <property type="match status" value="1"/>
</dbReference>
<dbReference type="Gene3D" id="3.90.580.10">
    <property type="entry name" value="Zinc finger, CHC2-type domain"/>
    <property type="match status" value="1"/>
</dbReference>
<keyword evidence="4 12" id="KW-0548">Nucleotidyltransferase</keyword>
<dbReference type="Proteomes" id="UP000824073">
    <property type="component" value="Unassembled WGS sequence"/>
</dbReference>
<dbReference type="GO" id="GO:0005524">
    <property type="term" value="F:ATP binding"/>
    <property type="evidence" value="ECO:0007669"/>
    <property type="project" value="InterPro"/>
</dbReference>
<reference evidence="17" key="1">
    <citation type="submission" date="2020-10" db="EMBL/GenBank/DDBJ databases">
        <authorList>
            <person name="Gilroy R."/>
        </authorList>
    </citation>
    <scope>NUCLEOTIDE SEQUENCE</scope>
    <source>
        <strain evidence="17">CHK191-8634</strain>
    </source>
</reference>
<dbReference type="SUPFAM" id="SSF48024">
    <property type="entry name" value="N-terminal domain of DnaB helicase"/>
    <property type="match status" value="1"/>
</dbReference>
<evidence type="ECO:0000256" key="6">
    <source>
        <dbReference type="ARBA" id="ARBA00022723"/>
    </source>
</evidence>
<dbReference type="Gene3D" id="3.90.980.10">
    <property type="entry name" value="DNA primase, catalytic core, N-terminal domain"/>
    <property type="match status" value="1"/>
</dbReference>
<evidence type="ECO:0000256" key="12">
    <source>
        <dbReference type="HAMAP-Rule" id="MF_00974"/>
    </source>
</evidence>
<reference evidence="17" key="2">
    <citation type="journal article" date="2021" name="PeerJ">
        <title>Extensive microbial diversity within the chicken gut microbiome revealed by metagenomics and culture.</title>
        <authorList>
            <person name="Gilroy R."/>
            <person name="Ravi A."/>
            <person name="Getino M."/>
            <person name="Pursley I."/>
            <person name="Horton D.L."/>
            <person name="Alikhan N.F."/>
            <person name="Baker D."/>
            <person name="Gharbi K."/>
            <person name="Hall N."/>
            <person name="Watson M."/>
            <person name="Adriaenssens E.M."/>
            <person name="Foster-Nyarko E."/>
            <person name="Jarju S."/>
            <person name="Secka A."/>
            <person name="Antonio M."/>
            <person name="Oren A."/>
            <person name="Chaudhuri R.R."/>
            <person name="La Ragione R."/>
            <person name="Hildebrand F."/>
            <person name="Pallen M.J."/>
        </authorList>
    </citation>
    <scope>NUCLEOTIDE SEQUENCE</scope>
    <source>
        <strain evidence="17">CHK191-8634</strain>
    </source>
</reference>
<dbReference type="Gene3D" id="3.40.1360.10">
    <property type="match status" value="1"/>
</dbReference>
<dbReference type="InterPro" id="IPR013264">
    <property type="entry name" value="DNAG_N"/>
</dbReference>
<dbReference type="GO" id="GO:0003678">
    <property type="term" value="F:DNA helicase activity"/>
    <property type="evidence" value="ECO:0007669"/>
    <property type="project" value="InterPro"/>
</dbReference>
<dbReference type="Pfam" id="PF10410">
    <property type="entry name" value="DnaB_bind"/>
    <property type="match status" value="1"/>
</dbReference>
<comment type="similarity">
    <text evidence="12 13">Belongs to the DnaG primase family.</text>
</comment>
<keyword evidence="6 12" id="KW-0479">Metal-binding</keyword>
<dbReference type="SUPFAM" id="SSF56731">
    <property type="entry name" value="DNA primase core"/>
    <property type="match status" value="1"/>
</dbReference>
<keyword evidence="2 12" id="KW-0639">Primosome</keyword>
<evidence type="ECO:0000256" key="11">
    <source>
        <dbReference type="ARBA" id="ARBA00023163"/>
    </source>
</evidence>
<evidence type="ECO:0000256" key="9">
    <source>
        <dbReference type="ARBA" id="ARBA00022842"/>
    </source>
</evidence>
<sequence>MALPDSFLDELVARSDIVEVVQHYVPLKKSGSNYFGLCPFHNERSPSFSVSPDKQIFYCFGCGEGGGVIQFIMKIEGLPFLDAVRLLADRAGMEMPTDREQSDEQRRARERMLSMNRDAARWFHTLLQQPQGEQAQAYFVRRGLSKRTVTSFGLGWAENSWDSLLKHLTGLGYRPAEIEKAGLAVRGSGGGLYDRFRGRVMFPIIDVRGNVIGFGGRVLDDSKPKYLNSPDTLVFHKNRNLFALNLAKKSRQGRLILAEGYMDVIALHQAGFDCAVASLGTALTDEQAKLMTRYTKEVVICYDSDEAGQKAAQRAIDILNRAGMEVRVLRIPGAKDPDEYIRENGSEAFGLLLRKPQTDGEYRVAQLAAQYDLTQDDGRIAFLKAAVPMLAAMPNRIEREIYARSAAQMAGLSENAVLTEVARASARGERRKKQETERRALQPLRQVQPHERELRYQNPRSALCEEKLLALVLQDQDLLDQAREKVSPDAFSSDFLAKIYQKAIERREQGLELSAAACMAGLPEGEVRHLSGVLAESVRSREPEREMDDYISTILSEYEKRTEPDGDDLLRKAASRRRSKEGG</sequence>
<dbReference type="GO" id="GO:0005737">
    <property type="term" value="C:cytoplasm"/>
    <property type="evidence" value="ECO:0007669"/>
    <property type="project" value="TreeGrafter"/>
</dbReference>
<comment type="caution">
    <text evidence="17">The sequence shown here is derived from an EMBL/GenBank/DDBJ whole genome shotgun (WGS) entry which is preliminary data.</text>
</comment>
<evidence type="ECO:0000256" key="13">
    <source>
        <dbReference type="PIRNR" id="PIRNR002811"/>
    </source>
</evidence>
<dbReference type="Gene3D" id="1.10.860.10">
    <property type="entry name" value="DNAb Helicase, Chain A"/>
    <property type="match status" value="1"/>
</dbReference>
<comment type="cofactor">
    <cofactor evidence="12 13 14">
        <name>Zn(2+)</name>
        <dbReference type="ChEBI" id="CHEBI:29105"/>
    </cofactor>
    <text evidence="12 13 14">Binds 1 zinc ion per monomer.</text>
</comment>
<comment type="subunit">
    <text evidence="12">Monomer. Interacts with DnaB.</text>
</comment>
<organism evidence="17 18">
    <name type="scientific">Candidatus Ventrousia excrementavium</name>
    <dbReference type="NCBI Taxonomy" id="2840961"/>
    <lineage>
        <taxon>Bacteria</taxon>
        <taxon>Bacillati</taxon>
        <taxon>Bacillota</taxon>
        <taxon>Clostridia</taxon>
        <taxon>Eubacteriales</taxon>
        <taxon>Clostridiaceae</taxon>
        <taxon>Clostridiaceae incertae sedis</taxon>
        <taxon>Candidatus Ventrousia</taxon>
    </lineage>
</organism>
<dbReference type="SMART" id="SM00493">
    <property type="entry name" value="TOPRIM"/>
    <property type="match status" value="1"/>
</dbReference>
<evidence type="ECO:0000256" key="2">
    <source>
        <dbReference type="ARBA" id="ARBA00022515"/>
    </source>
</evidence>
<dbReference type="PANTHER" id="PTHR30313:SF2">
    <property type="entry name" value="DNA PRIMASE"/>
    <property type="match status" value="1"/>
</dbReference>
<feature type="compositionally biased region" description="Basic and acidic residues" evidence="15">
    <location>
        <begin position="561"/>
        <end position="571"/>
    </location>
</feature>
<dbReference type="SMART" id="SM00400">
    <property type="entry name" value="ZnF_CHCC"/>
    <property type="match status" value="1"/>
</dbReference>
<feature type="zinc finger region" description="CHC2-type" evidence="12 14">
    <location>
        <begin position="38"/>
        <end position="62"/>
    </location>
</feature>
<dbReference type="GO" id="GO:0003677">
    <property type="term" value="F:DNA binding"/>
    <property type="evidence" value="ECO:0007669"/>
    <property type="project" value="UniProtKB-KW"/>
</dbReference>
<dbReference type="GO" id="GO:0000428">
    <property type="term" value="C:DNA-directed RNA polymerase complex"/>
    <property type="evidence" value="ECO:0007669"/>
    <property type="project" value="UniProtKB-KW"/>
</dbReference>
<dbReference type="InterPro" id="IPR036185">
    <property type="entry name" value="DNA_heli_DnaB-like_N_sf"/>
</dbReference>
<comment type="catalytic activity">
    <reaction evidence="12">
        <text>ssDNA + n NTP = ssDNA/pppN(pN)n-1 hybrid + (n-1) diphosphate.</text>
        <dbReference type="EC" id="2.7.7.101"/>
    </reaction>
</comment>
<dbReference type="FunFam" id="3.40.1360.10:FF:000002">
    <property type="entry name" value="DNA primase"/>
    <property type="match status" value="1"/>
</dbReference>
<keyword evidence="8 12" id="KW-0862">Zinc</keyword>
<evidence type="ECO:0000313" key="18">
    <source>
        <dbReference type="Proteomes" id="UP000824073"/>
    </source>
</evidence>
<keyword evidence="7 12" id="KW-0863">Zinc-finger</keyword>
<evidence type="ECO:0000256" key="7">
    <source>
        <dbReference type="ARBA" id="ARBA00022771"/>
    </source>
</evidence>
<evidence type="ECO:0000259" key="16">
    <source>
        <dbReference type="PROSITE" id="PS50880"/>
    </source>
</evidence>
<gene>
    <name evidence="12" type="primary">dnaG</name>
    <name evidence="17" type="ORF">IAB67_07555</name>
</gene>
<evidence type="ECO:0000256" key="4">
    <source>
        <dbReference type="ARBA" id="ARBA00022695"/>
    </source>
</evidence>
<feature type="compositionally biased region" description="Basic residues" evidence="15">
    <location>
        <begin position="573"/>
        <end position="583"/>
    </location>
</feature>
<dbReference type="FunFam" id="3.90.980.10:FF:000001">
    <property type="entry name" value="DNA primase"/>
    <property type="match status" value="1"/>
</dbReference>
<accession>A0A9D1IVH6</accession>
<dbReference type="PIRSF" id="PIRSF002811">
    <property type="entry name" value="DnaG"/>
    <property type="match status" value="1"/>
</dbReference>
<dbReference type="PROSITE" id="PS50880">
    <property type="entry name" value="TOPRIM"/>
    <property type="match status" value="1"/>
</dbReference>
<keyword evidence="11 12" id="KW-0804">Transcription</keyword>
<feature type="region of interest" description="Disordered" evidence="15">
    <location>
        <begin position="424"/>
        <end position="453"/>
    </location>
</feature>
<comment type="domain">
    <text evidence="12">Contains an N-terminal zinc-binding domain, a central core domain that contains the primase activity, and a C-terminal DnaB-binding domain.</text>
</comment>
<proteinExistence type="inferred from homology"/>
<dbReference type="Pfam" id="PF01807">
    <property type="entry name" value="Zn_ribbon_DnaG"/>
    <property type="match status" value="1"/>
</dbReference>
<name>A0A9D1IVH6_9CLOT</name>
<dbReference type="GO" id="GO:0003899">
    <property type="term" value="F:DNA-directed RNA polymerase activity"/>
    <property type="evidence" value="ECO:0007669"/>
    <property type="project" value="UniProtKB-UniRule"/>
</dbReference>
<evidence type="ECO:0000313" key="17">
    <source>
        <dbReference type="EMBL" id="HIU44132.1"/>
    </source>
</evidence>
<dbReference type="PANTHER" id="PTHR30313">
    <property type="entry name" value="DNA PRIMASE"/>
    <property type="match status" value="1"/>
</dbReference>
<keyword evidence="1 12" id="KW-0240">DNA-directed RNA polymerase</keyword>
<dbReference type="InterPro" id="IPR019475">
    <property type="entry name" value="DNA_primase_DnaB-bd"/>
</dbReference>
<dbReference type="InterPro" id="IPR037068">
    <property type="entry name" value="DNA_primase_core_N_sf"/>
</dbReference>
<dbReference type="Pfam" id="PF13155">
    <property type="entry name" value="Toprim_2"/>
    <property type="match status" value="1"/>
</dbReference>
<dbReference type="GO" id="GO:0006269">
    <property type="term" value="P:DNA replication, synthesis of primer"/>
    <property type="evidence" value="ECO:0007669"/>
    <property type="project" value="UniProtKB-UniRule"/>
</dbReference>
<dbReference type="Gene3D" id="1.20.50.20">
    <property type="entry name" value="DnaG, RNA polymerase domain, helical bundle"/>
    <property type="match status" value="1"/>
</dbReference>
<dbReference type="InterPro" id="IPR036977">
    <property type="entry name" value="DNA_primase_Znf_CHC2"/>
</dbReference>
<evidence type="ECO:0000256" key="3">
    <source>
        <dbReference type="ARBA" id="ARBA00022679"/>
    </source>
</evidence>
<keyword evidence="9" id="KW-0460">Magnesium</keyword>
<dbReference type="AlphaFoldDB" id="A0A9D1IVH6"/>
<dbReference type="EC" id="2.7.7.101" evidence="12"/>
<dbReference type="InterPro" id="IPR002694">
    <property type="entry name" value="Znf_CHC2"/>
</dbReference>
<comment type="function">
    <text evidence="12 13">RNA polymerase that catalyzes the synthesis of short RNA molecules used as primers for DNA polymerase during DNA replication.</text>
</comment>
<keyword evidence="3 12" id="KW-0808">Transferase</keyword>
<evidence type="ECO:0000256" key="14">
    <source>
        <dbReference type="PIRSR" id="PIRSR002811-1"/>
    </source>
</evidence>
<dbReference type="CDD" id="cd03364">
    <property type="entry name" value="TOPRIM_DnaG_primases"/>
    <property type="match status" value="1"/>
</dbReference>
<dbReference type="GO" id="GO:1990077">
    <property type="term" value="C:primosome complex"/>
    <property type="evidence" value="ECO:0007669"/>
    <property type="project" value="UniProtKB-KW"/>
</dbReference>
<dbReference type="InterPro" id="IPR034151">
    <property type="entry name" value="TOPRIM_DnaG_bac"/>
</dbReference>
<feature type="region of interest" description="Disordered" evidence="15">
    <location>
        <begin position="561"/>
        <end position="583"/>
    </location>
</feature>
<feature type="compositionally biased region" description="Basic and acidic residues" evidence="15">
    <location>
        <begin position="426"/>
        <end position="440"/>
    </location>
</feature>
<dbReference type="InterPro" id="IPR006171">
    <property type="entry name" value="TOPRIM_dom"/>
</dbReference>
<dbReference type="InterPro" id="IPR016136">
    <property type="entry name" value="DNA_helicase_N/primase_C"/>
</dbReference>
<dbReference type="FunFam" id="3.90.580.10:FF:000001">
    <property type="entry name" value="DNA primase"/>
    <property type="match status" value="1"/>
</dbReference>
<feature type="domain" description="Toprim" evidence="16">
    <location>
        <begin position="253"/>
        <end position="334"/>
    </location>
</feature>
<dbReference type="InterPro" id="IPR030846">
    <property type="entry name" value="DnaG_bac"/>
</dbReference>
<dbReference type="GO" id="GO:0008270">
    <property type="term" value="F:zinc ion binding"/>
    <property type="evidence" value="ECO:0007669"/>
    <property type="project" value="UniProtKB-UniRule"/>
</dbReference>
<dbReference type="EMBL" id="DVMR01000058">
    <property type="protein sequence ID" value="HIU44132.1"/>
    <property type="molecule type" value="Genomic_DNA"/>
</dbReference>
<dbReference type="InterPro" id="IPR006295">
    <property type="entry name" value="DNA_primase_DnaG"/>
</dbReference>
<dbReference type="SUPFAM" id="SSF57783">
    <property type="entry name" value="Zinc beta-ribbon"/>
    <property type="match status" value="1"/>
</dbReference>
<protein>
    <recommendedName>
        <fullName evidence="12 13">DNA primase</fullName>
        <ecNumber evidence="12">2.7.7.101</ecNumber>
    </recommendedName>
</protein>
<dbReference type="InterPro" id="IPR050219">
    <property type="entry name" value="DnaG_primase"/>
</dbReference>
<dbReference type="NCBIfam" id="TIGR01391">
    <property type="entry name" value="dnaG"/>
    <property type="match status" value="1"/>
</dbReference>
<keyword evidence="5 12" id="KW-0235">DNA replication</keyword>
<evidence type="ECO:0000256" key="5">
    <source>
        <dbReference type="ARBA" id="ARBA00022705"/>
    </source>
</evidence>
<evidence type="ECO:0000256" key="10">
    <source>
        <dbReference type="ARBA" id="ARBA00023125"/>
    </source>
</evidence>
<evidence type="ECO:0000256" key="1">
    <source>
        <dbReference type="ARBA" id="ARBA00022478"/>
    </source>
</evidence>
<evidence type="ECO:0000256" key="15">
    <source>
        <dbReference type="SAM" id="MobiDB-lite"/>
    </source>
</evidence>
<evidence type="ECO:0000256" key="8">
    <source>
        <dbReference type="ARBA" id="ARBA00022833"/>
    </source>
</evidence>
<keyword evidence="10 12" id="KW-0238">DNA-binding</keyword>
<dbReference type="Pfam" id="PF08275">
    <property type="entry name" value="DNAG_N"/>
    <property type="match status" value="1"/>
</dbReference>